<dbReference type="PROSITE" id="PS00101">
    <property type="entry name" value="HEXAPEP_TRANSFERASES"/>
    <property type="match status" value="1"/>
</dbReference>
<sequence>MPRDRGDIMRVLRKIMNRLRASARGHHGAKLQPGVTMRGVGTYDLHRGAIIRRQARIHVGSGARLTVMRGAAVGTRNTINVEAGLTLHEGAELSWDVEIMDTDFHDIEYEDGRRHVRSAPISIGRHVLVGARAVILKGVTIGDGAIIAAGAVVTRDVEPGAIVAGNPARPVGRAASWR</sequence>
<evidence type="ECO:0000256" key="3">
    <source>
        <dbReference type="ARBA" id="ARBA00022737"/>
    </source>
</evidence>
<dbReference type="Proteomes" id="UP000076998">
    <property type="component" value="Unassembled WGS sequence"/>
</dbReference>
<comment type="similarity">
    <text evidence="1">Belongs to the transferase hexapeptide repeat family.</text>
</comment>
<dbReference type="Gene3D" id="2.160.10.10">
    <property type="entry name" value="Hexapeptide repeat proteins"/>
    <property type="match status" value="1"/>
</dbReference>
<protein>
    <recommendedName>
        <fullName evidence="6">Acyltransferase</fullName>
    </recommendedName>
</protein>
<dbReference type="EMBL" id="LSTV01000005">
    <property type="protein sequence ID" value="OAH48767.1"/>
    <property type="molecule type" value="Genomic_DNA"/>
</dbReference>
<reference evidence="4 5" key="1">
    <citation type="submission" date="2016-02" db="EMBL/GenBank/DDBJ databases">
        <authorList>
            <person name="Wen L."/>
            <person name="He K."/>
            <person name="Yang H."/>
        </authorList>
    </citation>
    <scope>NUCLEOTIDE SEQUENCE [LARGE SCALE GENOMIC DNA]</scope>
    <source>
        <strain evidence="4 5">CD11_3</strain>
    </source>
</reference>
<dbReference type="GO" id="GO:0008374">
    <property type="term" value="F:O-acyltransferase activity"/>
    <property type="evidence" value="ECO:0007669"/>
    <property type="project" value="TreeGrafter"/>
</dbReference>
<gene>
    <name evidence="4" type="ORF">AYL44_12055</name>
</gene>
<evidence type="ECO:0008006" key="6">
    <source>
        <dbReference type="Google" id="ProtNLM"/>
    </source>
</evidence>
<dbReference type="InterPro" id="IPR011004">
    <property type="entry name" value="Trimer_LpxA-like_sf"/>
</dbReference>
<evidence type="ECO:0000256" key="2">
    <source>
        <dbReference type="ARBA" id="ARBA00022679"/>
    </source>
</evidence>
<organism evidence="4 5">
    <name type="scientific">Microbacterium oleivorans</name>
    <dbReference type="NCBI Taxonomy" id="273677"/>
    <lineage>
        <taxon>Bacteria</taxon>
        <taxon>Bacillati</taxon>
        <taxon>Actinomycetota</taxon>
        <taxon>Actinomycetes</taxon>
        <taxon>Micrococcales</taxon>
        <taxon>Microbacteriaceae</taxon>
        <taxon>Microbacterium</taxon>
    </lineage>
</organism>
<dbReference type="PANTHER" id="PTHR23416:SF23">
    <property type="entry name" value="ACETYLTRANSFERASE C18B11.09C-RELATED"/>
    <property type="match status" value="1"/>
</dbReference>
<dbReference type="InterPro" id="IPR051159">
    <property type="entry name" value="Hexapeptide_acetyltransf"/>
</dbReference>
<evidence type="ECO:0000313" key="5">
    <source>
        <dbReference type="Proteomes" id="UP000076998"/>
    </source>
</evidence>
<comment type="caution">
    <text evidence="4">The sequence shown here is derived from an EMBL/GenBank/DDBJ whole genome shotgun (WGS) entry which is preliminary data.</text>
</comment>
<accession>A0A177K6T3</accession>
<dbReference type="InterPro" id="IPR018357">
    <property type="entry name" value="Hexapep_transf_CS"/>
</dbReference>
<dbReference type="GO" id="GO:0005829">
    <property type="term" value="C:cytosol"/>
    <property type="evidence" value="ECO:0007669"/>
    <property type="project" value="TreeGrafter"/>
</dbReference>
<dbReference type="AlphaFoldDB" id="A0A177K6T3"/>
<keyword evidence="2" id="KW-0808">Transferase</keyword>
<evidence type="ECO:0000256" key="1">
    <source>
        <dbReference type="ARBA" id="ARBA00007274"/>
    </source>
</evidence>
<proteinExistence type="inferred from homology"/>
<dbReference type="CDD" id="cd04647">
    <property type="entry name" value="LbH_MAT_like"/>
    <property type="match status" value="1"/>
</dbReference>
<dbReference type="Pfam" id="PF14602">
    <property type="entry name" value="Hexapep_2"/>
    <property type="match status" value="1"/>
</dbReference>
<keyword evidence="3" id="KW-0677">Repeat</keyword>
<dbReference type="SUPFAM" id="SSF51161">
    <property type="entry name" value="Trimeric LpxA-like enzymes"/>
    <property type="match status" value="1"/>
</dbReference>
<evidence type="ECO:0000313" key="4">
    <source>
        <dbReference type="EMBL" id="OAH48767.1"/>
    </source>
</evidence>
<name>A0A177K6T3_9MICO</name>
<dbReference type="InterPro" id="IPR001451">
    <property type="entry name" value="Hexapep"/>
</dbReference>
<dbReference type="PANTHER" id="PTHR23416">
    <property type="entry name" value="SIALIC ACID SYNTHASE-RELATED"/>
    <property type="match status" value="1"/>
</dbReference>